<dbReference type="Proteomes" id="UP000530530">
    <property type="component" value="Unassembled WGS sequence"/>
</dbReference>
<sequence>MAAPVESFRADPTADASLPPTRVLDLIYDDGLAWPS</sequence>
<reference evidence="1 2" key="1">
    <citation type="submission" date="2020-08" db="EMBL/GenBank/DDBJ databases">
        <title>Sequencing the genomes of 1000 actinobacteria strains.</title>
        <authorList>
            <person name="Klenk H.-P."/>
        </authorList>
    </citation>
    <scope>NUCLEOTIDE SEQUENCE [LARGE SCALE GENOMIC DNA]</scope>
    <source>
        <strain evidence="1 2">DSM 41530</strain>
    </source>
</reference>
<protein>
    <submittedName>
        <fullName evidence="1">Uncharacterized protein</fullName>
    </submittedName>
</protein>
<proteinExistence type="predicted"/>
<gene>
    <name evidence="1" type="ORF">BJY27_000142</name>
</gene>
<comment type="caution">
    <text evidence="1">The sequence shown here is derived from an EMBL/GenBank/DDBJ whole genome shotgun (WGS) entry which is preliminary data.</text>
</comment>
<organism evidence="1 2">
    <name type="scientific">Streptomyces rapamycinicus</name>
    <dbReference type="NCBI Taxonomy" id="1226757"/>
    <lineage>
        <taxon>Bacteria</taxon>
        <taxon>Bacillati</taxon>
        <taxon>Actinomycetota</taxon>
        <taxon>Actinomycetes</taxon>
        <taxon>Kitasatosporales</taxon>
        <taxon>Streptomycetaceae</taxon>
        <taxon>Streptomyces</taxon>
        <taxon>Streptomyces violaceusniger group</taxon>
    </lineage>
</organism>
<dbReference type="EMBL" id="JACHNG010000001">
    <property type="protein sequence ID" value="MBB4779181.1"/>
    <property type="molecule type" value="Genomic_DNA"/>
</dbReference>
<name>A0ABR6LA28_9ACTN</name>
<accession>A0ABR6LA28</accession>
<evidence type="ECO:0000313" key="1">
    <source>
        <dbReference type="EMBL" id="MBB4779181.1"/>
    </source>
</evidence>
<evidence type="ECO:0000313" key="2">
    <source>
        <dbReference type="Proteomes" id="UP000530530"/>
    </source>
</evidence>
<keyword evidence="2" id="KW-1185">Reference proteome</keyword>